<evidence type="ECO:0000313" key="1">
    <source>
        <dbReference type="EMBL" id="AQY22291.1"/>
    </source>
</evidence>
<dbReference type="EMBL" id="CP011859">
    <property type="protein sequence ID" value="AQY22291.1"/>
    <property type="molecule type" value="Genomic_DNA"/>
</dbReference>
<evidence type="ECO:0008006" key="3">
    <source>
        <dbReference type="Google" id="ProtNLM"/>
    </source>
</evidence>
<dbReference type="AlphaFoldDB" id="A0A1S7DTA7"/>
<accession>A0A1S7DTA7</accession>
<dbReference type="Proteomes" id="UP000189883">
    <property type="component" value="Chromosome"/>
</dbReference>
<dbReference type="InterPro" id="IPR025634">
    <property type="entry name" value="DUF4292"/>
</dbReference>
<dbReference type="PROSITE" id="PS51257">
    <property type="entry name" value="PROKAR_LIPOPROTEIN"/>
    <property type="match status" value="1"/>
</dbReference>
<proteinExistence type="predicted"/>
<dbReference type="Pfam" id="PF14125">
    <property type="entry name" value="DUF4292"/>
    <property type="match status" value="1"/>
</dbReference>
<reference evidence="1 2" key="1">
    <citation type="submission" date="2015-06" db="EMBL/GenBank/DDBJ databases">
        <title>R. anatipestifer strain HXb2 is the most virulent strain so far, and the genome sequence would help us uncover the pathogenesis.</title>
        <authorList>
            <person name="Hu Q."/>
            <person name="Qi J."/>
            <person name="Bo H."/>
            <person name="Liu G."/>
            <person name="Tao M."/>
            <person name="Ding Y."/>
            <person name="Xue Y."/>
        </authorList>
    </citation>
    <scope>NUCLEOTIDE SEQUENCE [LARGE SCALE GENOMIC DNA]</scope>
    <source>
        <strain evidence="1 2">HXb2</strain>
    </source>
</reference>
<dbReference type="RefSeq" id="WP_079207510.1">
    <property type="nucleotide sequence ID" value="NZ_CP011859.1"/>
</dbReference>
<protein>
    <recommendedName>
        <fullName evidence="3">DUF4292 domain-containing protein</fullName>
    </recommendedName>
</protein>
<sequence length="266" mass="30731">MNKLWLLGGVMLILVSCKTQQNIPSEPPVSTHKKIEKDQVFFNNILRESAFKNLKISSKIKVDNGSPIPTLDALVYIENQKKVWVNLSALFFNVARGIATPEGIKGYEKYNKTYIDSDFSYLNRLLNVNFIDYSALQNLLVGRTFVPIKDGDFDLIKNTQSYHLTSSKNQKIIVDGKVNEYKVELDYDTMFNLSRVKLSDVKTTDYLEVFYTNWENFEGNYLPRNVKIIIKAKKTDQIFIENTKFDSSVMDTPYTVPNNYTKKEIK</sequence>
<gene>
    <name evidence="1" type="ORF">AB406_1345</name>
</gene>
<organism evidence="1 2">
    <name type="scientific">Riemerella anatipestifer</name>
    <name type="common">Moraxella anatipestifer</name>
    <dbReference type="NCBI Taxonomy" id="34085"/>
    <lineage>
        <taxon>Bacteria</taxon>
        <taxon>Pseudomonadati</taxon>
        <taxon>Bacteroidota</taxon>
        <taxon>Flavobacteriia</taxon>
        <taxon>Flavobacteriales</taxon>
        <taxon>Weeksellaceae</taxon>
        <taxon>Riemerella</taxon>
    </lineage>
</organism>
<evidence type="ECO:0000313" key="2">
    <source>
        <dbReference type="Proteomes" id="UP000189883"/>
    </source>
</evidence>
<name>A0A1S7DTA7_RIEAN</name>